<proteinExistence type="predicted"/>
<feature type="transmembrane region" description="Helical" evidence="1">
    <location>
        <begin position="97"/>
        <end position="119"/>
    </location>
</feature>
<organism evidence="2 3">
    <name type="scientific">Pseudodesulfovibrio mercurii</name>
    <dbReference type="NCBI Taxonomy" id="641491"/>
    <lineage>
        <taxon>Bacteria</taxon>
        <taxon>Pseudomonadati</taxon>
        <taxon>Thermodesulfobacteriota</taxon>
        <taxon>Desulfovibrionia</taxon>
        <taxon>Desulfovibrionales</taxon>
        <taxon>Desulfovibrionaceae</taxon>
    </lineage>
</organism>
<evidence type="ECO:0000256" key="1">
    <source>
        <dbReference type="SAM" id="Phobius"/>
    </source>
</evidence>
<dbReference type="Proteomes" id="UP000007845">
    <property type="component" value="Chromosome"/>
</dbReference>
<evidence type="ECO:0000313" key="2">
    <source>
        <dbReference type="EMBL" id="EGB16118.1"/>
    </source>
</evidence>
<name>F0JJL9_9BACT</name>
<dbReference type="EMBL" id="CP003220">
    <property type="protein sequence ID" value="EGB16118.1"/>
    <property type="molecule type" value="Genomic_DNA"/>
</dbReference>
<dbReference type="HOGENOM" id="CLU_932935_0_0_7"/>
<dbReference type="AlphaFoldDB" id="F0JJL9"/>
<protein>
    <recommendedName>
        <fullName evidence="4">Zinc-finger domain-containing protein</fullName>
    </recommendedName>
</protein>
<sequence length="298" mass="30974">MQRTNRHMAHHLSDEQLAELGLAATEGTGHPGPCPSAEDLAALREGRLDAARRAEILAHLDGCAECVARWLAVSSVDASSEDAPERAVPAPRAVSPVFVRTVAVIAAVAACVFFVIRLFPPSGGGPDFARSVDAGYRLVLDDPRLYAALSGPVRELAASGGVRSAGTPAEGAFEAGWAAGLAALGRGREGVAAPSGNARAEYVFAAGRWSVLVHAALDAEVPSGGNFWKEQARTAGLFQERTAALAPGDETRHRALWGDLAAVLDRLADGSATARDRDRLCRLLGGLGRVMGESDLGA</sequence>
<gene>
    <name evidence="2" type="ORF">DND132_2915</name>
</gene>
<keyword evidence="1" id="KW-0812">Transmembrane</keyword>
<evidence type="ECO:0008006" key="4">
    <source>
        <dbReference type="Google" id="ProtNLM"/>
    </source>
</evidence>
<dbReference type="KEGG" id="ddn:DND132_2915"/>
<keyword evidence="1" id="KW-0472">Membrane</keyword>
<evidence type="ECO:0000313" key="3">
    <source>
        <dbReference type="Proteomes" id="UP000007845"/>
    </source>
</evidence>
<keyword evidence="1" id="KW-1133">Transmembrane helix</keyword>
<accession>F0JJL9</accession>
<dbReference type="STRING" id="641491.DND132_2915"/>
<reference evidence="2 3" key="1">
    <citation type="journal article" date="2011" name="J. Bacteriol.">
        <title>Genome sequence of the mercury-methylating strain Desulfovibrio desulfuricans ND132.</title>
        <authorList>
            <person name="Brown S.D."/>
            <person name="Gilmour C.C."/>
            <person name="Kucken A.M."/>
            <person name="Wall J.D."/>
            <person name="Elias D.A."/>
            <person name="Brandt C.C."/>
            <person name="Podar M."/>
            <person name="Chertkov O."/>
            <person name="Held B."/>
            <person name="Bruce D.C."/>
            <person name="Detter J.C."/>
            <person name="Tapia R."/>
            <person name="Han C.S."/>
            <person name="Goodwin L.A."/>
            <person name="Cheng J.F."/>
            <person name="Pitluck S."/>
            <person name="Woyke T."/>
            <person name="Mikhailova N."/>
            <person name="Ivanova N.N."/>
            <person name="Han J."/>
            <person name="Lucas S."/>
            <person name="Lapidus A.L."/>
            <person name="Land M.L."/>
            <person name="Hauser L.J."/>
            <person name="Palumbo A.V."/>
        </authorList>
    </citation>
    <scope>NUCLEOTIDE SEQUENCE [LARGE SCALE GENOMIC DNA]</scope>
    <source>
        <strain evidence="2 3">ND132</strain>
    </source>
</reference>
<keyword evidence="3" id="KW-1185">Reference proteome</keyword>